<feature type="domain" description="GLUE N-terminal" evidence="7">
    <location>
        <begin position="1"/>
        <end position="142"/>
    </location>
</feature>
<name>A0ABM1BAS4_LIMPO</name>
<dbReference type="PROSITE" id="PS51495">
    <property type="entry name" value="GLUE"/>
    <property type="match status" value="1"/>
</dbReference>
<dbReference type="PANTHER" id="PTHR13128:SF12">
    <property type="entry name" value="VACUOLAR PROTEIN-SORTING-ASSOCIATED PROTEIN 36"/>
    <property type="match status" value="1"/>
</dbReference>
<evidence type="ECO:0000256" key="5">
    <source>
        <dbReference type="ARBA" id="ARBA00030114"/>
    </source>
</evidence>
<dbReference type="InterPro" id="IPR040608">
    <property type="entry name" value="Snf8/Vps36"/>
</dbReference>
<evidence type="ECO:0000313" key="8">
    <source>
        <dbReference type="Proteomes" id="UP000694941"/>
    </source>
</evidence>
<evidence type="ECO:0000256" key="2">
    <source>
        <dbReference type="ARBA" id="ARBA00017953"/>
    </source>
</evidence>
<dbReference type="Gene3D" id="2.30.29.30">
    <property type="entry name" value="Pleckstrin-homology domain (PH domain)/Phosphotyrosine-binding domain (PTB)"/>
    <property type="match status" value="1"/>
</dbReference>
<reference evidence="9" key="1">
    <citation type="submission" date="2025-08" db="UniProtKB">
        <authorList>
            <consortium name="RefSeq"/>
        </authorList>
    </citation>
    <scope>IDENTIFICATION</scope>
    <source>
        <tissue evidence="9">Muscle</tissue>
    </source>
</reference>
<keyword evidence="3 6" id="KW-0813">Transport</keyword>
<dbReference type="InterPro" id="IPR037855">
    <property type="entry name" value="Vps36"/>
</dbReference>
<evidence type="ECO:0000256" key="4">
    <source>
        <dbReference type="ARBA" id="ARBA00022927"/>
    </source>
</evidence>
<protein>
    <recommendedName>
        <fullName evidence="2 6">Vacuolar protein-sorting-associated protein 36</fullName>
    </recommendedName>
    <alternativeName>
        <fullName evidence="5 6">ESCRT-II complex subunit VPS36</fullName>
    </alternativeName>
</protein>
<gene>
    <name evidence="9" type="primary">LOC106462848</name>
</gene>
<dbReference type="Proteomes" id="UP000694941">
    <property type="component" value="Unplaced"/>
</dbReference>
<dbReference type="RefSeq" id="XP_013778266.1">
    <property type="nucleotide sequence ID" value="XM_013922812.2"/>
</dbReference>
<comment type="function">
    <text evidence="6">Component of the ESCRT-II complex (endosomal sorting complex required for transport II), which is required for multivesicular body (MVB) formation and sorting of endosomal cargo proteins into MVBs.</text>
</comment>
<dbReference type="SUPFAM" id="SSF46785">
    <property type="entry name" value="Winged helix' DNA-binding domain"/>
    <property type="match status" value="2"/>
</dbReference>
<comment type="similarity">
    <text evidence="1 6">Belongs to the VPS36 family.</text>
</comment>
<comment type="subcellular location">
    <subcellularLocation>
        <location evidence="6">Cytoplasm</location>
    </subcellularLocation>
    <subcellularLocation>
        <location evidence="6">Endosome</location>
    </subcellularLocation>
</comment>
<dbReference type="InterPro" id="IPR021648">
    <property type="entry name" value="GLUE_dom"/>
</dbReference>
<dbReference type="InterPro" id="IPR011993">
    <property type="entry name" value="PH-like_dom_sf"/>
</dbReference>
<dbReference type="Pfam" id="PF11605">
    <property type="entry name" value="Vps36_ESCRT-II"/>
    <property type="match status" value="1"/>
</dbReference>
<evidence type="ECO:0000256" key="3">
    <source>
        <dbReference type="ARBA" id="ARBA00022448"/>
    </source>
</evidence>
<keyword evidence="6" id="KW-0963">Cytoplasm</keyword>
<dbReference type="Pfam" id="PF04157">
    <property type="entry name" value="EAP30"/>
    <property type="match status" value="1"/>
</dbReference>
<evidence type="ECO:0000256" key="6">
    <source>
        <dbReference type="RuleBase" id="RU367095"/>
    </source>
</evidence>
<keyword evidence="8" id="KW-1185">Reference proteome</keyword>
<dbReference type="Gene3D" id="6.10.140.260">
    <property type="match status" value="1"/>
</dbReference>
<evidence type="ECO:0000313" key="9">
    <source>
        <dbReference type="RefSeq" id="XP_013778266.1"/>
    </source>
</evidence>
<dbReference type="Gene3D" id="1.10.10.10">
    <property type="entry name" value="Winged helix-like DNA-binding domain superfamily/Winged helix DNA-binding domain"/>
    <property type="match status" value="2"/>
</dbReference>
<dbReference type="InterPro" id="IPR036390">
    <property type="entry name" value="WH_DNA-bd_sf"/>
</dbReference>
<organism evidence="8 9">
    <name type="scientific">Limulus polyphemus</name>
    <name type="common">Atlantic horseshoe crab</name>
    <dbReference type="NCBI Taxonomy" id="6850"/>
    <lineage>
        <taxon>Eukaryota</taxon>
        <taxon>Metazoa</taxon>
        <taxon>Ecdysozoa</taxon>
        <taxon>Arthropoda</taxon>
        <taxon>Chelicerata</taxon>
        <taxon>Merostomata</taxon>
        <taxon>Xiphosura</taxon>
        <taxon>Limulidae</taxon>
        <taxon>Limulus</taxon>
    </lineage>
</organism>
<dbReference type="SUPFAM" id="SSF50729">
    <property type="entry name" value="PH domain-like"/>
    <property type="match status" value="1"/>
</dbReference>
<evidence type="ECO:0000259" key="7">
    <source>
        <dbReference type="PROSITE" id="PS51495"/>
    </source>
</evidence>
<dbReference type="PANTHER" id="PTHR13128">
    <property type="entry name" value="VACUOLAR PROTEIN-SORTING-ASSOCIATED PROTEIN 36"/>
    <property type="match status" value="1"/>
</dbReference>
<keyword evidence="6" id="KW-0967">Endosome</keyword>
<dbReference type="GeneID" id="106462848"/>
<comment type="subunit">
    <text evidence="6">Component of the endosomal sorting complex required for transport II (ESCRT-II).</text>
</comment>
<proteinExistence type="inferred from homology"/>
<sequence>MDRFEWCDGSFQSSEKLLFKIQSGVKLYDGDNVTNFVNGGLTLTNYRILWQSEVSSREYISLQLQLVVFIEKESSGWGRSGKIVVHLIEPSSRKGQTNKGPVQHSPFSFVKFTFKNGGEIDFYTQLNSAIEKREWEQKLLLGKSERKLRTGIVGIERQIQEKQKETDKSISAAFKDLSKLMDMAKDMVSLSKTIAQKIQDQKGEISEDETIRFKSYLLSLGVSDPVTKDTHGTGDDYHKELAKELANLMEKPIEEAGGIMPLSDIYCRVNRARGLELLSPEDLVNACKVMEILKLPVKLHIFDSGVMVLKLSSQDDSILAQSASVLVEEKESLTSDELSRILGTSVVLAKERLLSAEKSGFICRDDSVEGLRFYKNRFLKEMS</sequence>
<evidence type="ECO:0000256" key="1">
    <source>
        <dbReference type="ARBA" id="ARBA00009697"/>
    </source>
</evidence>
<dbReference type="InterPro" id="IPR036388">
    <property type="entry name" value="WH-like_DNA-bd_sf"/>
</dbReference>
<keyword evidence="4 6" id="KW-0653">Protein transport</keyword>
<accession>A0ABM1BAS4</accession>